<name>A0A1G2E2Y5_9BACT</name>
<proteinExistence type="predicted"/>
<reference evidence="1 2" key="1">
    <citation type="journal article" date="2016" name="Nat. Commun.">
        <title>Thousands of microbial genomes shed light on interconnected biogeochemical processes in an aquifer system.</title>
        <authorList>
            <person name="Anantharaman K."/>
            <person name="Brown C.T."/>
            <person name="Hug L.A."/>
            <person name="Sharon I."/>
            <person name="Castelle C.J."/>
            <person name="Probst A.J."/>
            <person name="Thomas B.C."/>
            <person name="Singh A."/>
            <person name="Wilkins M.J."/>
            <person name="Karaoz U."/>
            <person name="Brodie E.L."/>
            <person name="Williams K.H."/>
            <person name="Hubbard S.S."/>
            <person name="Banfield J.F."/>
        </authorList>
    </citation>
    <scope>NUCLEOTIDE SEQUENCE [LARGE SCALE GENOMIC DNA]</scope>
</reference>
<dbReference type="EMBL" id="MHMA01000029">
    <property type="protein sequence ID" value="OGZ20029.1"/>
    <property type="molecule type" value="Genomic_DNA"/>
</dbReference>
<comment type="caution">
    <text evidence="1">The sequence shown here is derived from an EMBL/GenBank/DDBJ whole genome shotgun (WGS) entry which is preliminary data.</text>
</comment>
<dbReference type="Proteomes" id="UP000178721">
    <property type="component" value="Unassembled WGS sequence"/>
</dbReference>
<gene>
    <name evidence="1" type="ORF">A2654_02330</name>
</gene>
<organism evidence="1 2">
    <name type="scientific">Candidatus Nealsonbacteria bacterium RIFCSPHIGHO2_01_FULL_43_31</name>
    <dbReference type="NCBI Taxonomy" id="1801665"/>
    <lineage>
        <taxon>Bacteria</taxon>
        <taxon>Candidatus Nealsoniibacteriota</taxon>
    </lineage>
</organism>
<sequence length="61" mass="7659">MENFDRRSLFAAGYKNYQRTFNLYVRFPKSEWPKIKKAEKFDEEGNKIFEEFKKVYQEKYF</sequence>
<dbReference type="AlphaFoldDB" id="A0A1G2E2Y5"/>
<evidence type="ECO:0000313" key="2">
    <source>
        <dbReference type="Proteomes" id="UP000178721"/>
    </source>
</evidence>
<protein>
    <submittedName>
        <fullName evidence="1">Uncharacterized protein</fullName>
    </submittedName>
</protein>
<accession>A0A1G2E2Y5</accession>
<evidence type="ECO:0000313" key="1">
    <source>
        <dbReference type="EMBL" id="OGZ20029.1"/>
    </source>
</evidence>